<dbReference type="Gene3D" id="3.60.10.10">
    <property type="entry name" value="Endonuclease/exonuclease/phosphatase"/>
    <property type="match status" value="1"/>
</dbReference>
<evidence type="ECO:0000259" key="1">
    <source>
        <dbReference type="Pfam" id="PF03372"/>
    </source>
</evidence>
<organism evidence="2 3">
    <name type="scientific">Microthlaspi erraticum</name>
    <dbReference type="NCBI Taxonomy" id="1685480"/>
    <lineage>
        <taxon>Eukaryota</taxon>
        <taxon>Viridiplantae</taxon>
        <taxon>Streptophyta</taxon>
        <taxon>Embryophyta</taxon>
        <taxon>Tracheophyta</taxon>
        <taxon>Spermatophyta</taxon>
        <taxon>Magnoliopsida</taxon>
        <taxon>eudicotyledons</taxon>
        <taxon>Gunneridae</taxon>
        <taxon>Pentapetalae</taxon>
        <taxon>rosids</taxon>
        <taxon>malvids</taxon>
        <taxon>Brassicales</taxon>
        <taxon>Brassicaceae</taxon>
        <taxon>Coluteocarpeae</taxon>
        <taxon>Microthlaspi</taxon>
    </lineage>
</organism>
<dbReference type="AlphaFoldDB" id="A0A6D2JBP8"/>
<comment type="caution">
    <text evidence="2">The sequence shown here is derived from an EMBL/GenBank/DDBJ whole genome shotgun (WGS) entry which is preliminary data.</text>
</comment>
<gene>
    <name evidence="2" type="ORF">MERR_LOCUS23736</name>
</gene>
<dbReference type="SUPFAM" id="SSF56219">
    <property type="entry name" value="DNase I-like"/>
    <property type="match status" value="1"/>
</dbReference>
<dbReference type="PANTHER" id="PTHR33710:SF77">
    <property type="entry name" value="DNASE I-LIKE SUPERFAMILY PROTEIN"/>
    <property type="match status" value="1"/>
</dbReference>
<dbReference type="Proteomes" id="UP000467841">
    <property type="component" value="Unassembled WGS sequence"/>
</dbReference>
<accession>A0A6D2JBP8</accession>
<dbReference type="OrthoDB" id="1111158at2759"/>
<dbReference type="InterPro" id="IPR036691">
    <property type="entry name" value="Endo/exonu/phosph_ase_sf"/>
</dbReference>
<dbReference type="EMBL" id="CACVBM020001163">
    <property type="protein sequence ID" value="CAA7036501.1"/>
    <property type="molecule type" value="Genomic_DNA"/>
</dbReference>
<evidence type="ECO:0000313" key="2">
    <source>
        <dbReference type="EMBL" id="CAA7036501.1"/>
    </source>
</evidence>
<proteinExistence type="predicted"/>
<dbReference type="InterPro" id="IPR005135">
    <property type="entry name" value="Endo/exonuclease/phosphatase"/>
</dbReference>
<evidence type="ECO:0000313" key="3">
    <source>
        <dbReference type="Proteomes" id="UP000467841"/>
    </source>
</evidence>
<feature type="domain" description="Endonuclease/exonuclease/phosphatase" evidence="1">
    <location>
        <begin position="2"/>
        <end position="202"/>
    </location>
</feature>
<keyword evidence="3" id="KW-1185">Reference proteome</keyword>
<dbReference type="Pfam" id="PF03372">
    <property type="entry name" value="Exo_endo_phos"/>
    <property type="match status" value="1"/>
</dbReference>
<dbReference type="GO" id="GO:0003824">
    <property type="term" value="F:catalytic activity"/>
    <property type="evidence" value="ECO:0007669"/>
    <property type="project" value="InterPro"/>
</dbReference>
<reference evidence="2" key="1">
    <citation type="submission" date="2020-01" db="EMBL/GenBank/DDBJ databases">
        <authorList>
            <person name="Mishra B."/>
        </authorList>
    </citation>
    <scope>NUCLEOTIDE SEQUENCE [LARGE SCALE GENOMIC DNA]</scope>
</reference>
<name>A0A6D2JBP8_9BRAS</name>
<dbReference type="PANTHER" id="PTHR33710">
    <property type="entry name" value="BNAC02G09200D PROTEIN"/>
    <property type="match status" value="1"/>
</dbReference>
<protein>
    <recommendedName>
        <fullName evidence="1">Endonuclease/exonuclease/phosphatase domain-containing protein</fullName>
    </recommendedName>
</protein>
<sequence>MLKRHATDVLAVFETHAGGDRASEICRGLGFENSFKVDAVGQSGGLWLLWRSGIGDVVIVEESEQFIHARISNGNEVLHVIAVYAAPTVSRRSGLWDQLRDLVGRISEPVLLGGDFNTIVRVDERAGGSGRLSEDSIAFGEWINDLSLIDMGFRGSGFTWKRGRSVNTFVAKRLDRVLCCAQTRLKWQEATVTHLPFLSSDHAPLYVQLTPVVSRDPKRRPFRFEAAWLKHPEFQELLKTSWRRDLSTNEALRVLQRTLVRWNKEVFGDVTKRKEGLLKEIVEVQEALETGLTDAILEREEFLMKELDVVLEQEEVLWFQKAREKWIPLGDRNTRFFHTSTIIRRRKNRIDMLRNEAGEWTTDEKEMESLAIAYFKRLYSMEDVEEVVDKLPSDGFEQLTAGEKQHLEKDFVASEVESAIRGMGKFKAPGPDGYQPVFYQSSWEMVGSSVTRFVLDFFRTGVLPPMTNDVLLVLLAKVSTPERIT</sequence>